<sequence length="297" mass="33036">MRQDSPDALLTIGRMARRSGLSAKALRHYDRIGLLRPAAVDEVSGYRLYHPGQLAEAALVGLLRSLELPLERVRCGVAAWKQGDIAALDRLLAEHRRQLDARVSRLRGALHRIDHLLKEGIAPAMTEQTMPAGPATAQSAPGTGTVTDQRMLAAQLFNETWRLLEMEHRTRDDDDRMIHTAHASRYHWGQTPTATAANLARGEWQISRVYAVLGRPEPALHHAHRVLDICTGNRIGDWDLAFAHEALARAHAVAGDPDQARAATDQALAVAEDIAEDEERDLLYADLETIPHQPRYW</sequence>
<dbReference type="SUPFAM" id="SSF48452">
    <property type="entry name" value="TPR-like"/>
    <property type="match status" value="1"/>
</dbReference>
<dbReference type="SMART" id="SM00422">
    <property type="entry name" value="HTH_MERR"/>
    <property type="match status" value="1"/>
</dbReference>
<evidence type="ECO:0000259" key="2">
    <source>
        <dbReference type="PROSITE" id="PS50937"/>
    </source>
</evidence>
<evidence type="ECO:0000256" key="1">
    <source>
        <dbReference type="ARBA" id="ARBA00023125"/>
    </source>
</evidence>
<dbReference type="Proteomes" id="UP000677913">
    <property type="component" value="Unassembled WGS sequence"/>
</dbReference>
<gene>
    <name evidence="3" type="ORF">KGA66_16455</name>
</gene>
<keyword evidence="4" id="KW-1185">Reference proteome</keyword>
<dbReference type="GO" id="GO:0003700">
    <property type="term" value="F:DNA-binding transcription factor activity"/>
    <property type="evidence" value="ECO:0007669"/>
    <property type="project" value="InterPro"/>
</dbReference>
<dbReference type="Gene3D" id="1.25.40.10">
    <property type="entry name" value="Tetratricopeptide repeat domain"/>
    <property type="match status" value="1"/>
</dbReference>
<dbReference type="CDD" id="cd01107">
    <property type="entry name" value="HTH_BmrR"/>
    <property type="match status" value="1"/>
</dbReference>
<dbReference type="Gene3D" id="1.10.1660.10">
    <property type="match status" value="1"/>
</dbReference>
<dbReference type="EMBL" id="JAGSXH010000056">
    <property type="protein sequence ID" value="MBS2964650.1"/>
    <property type="molecule type" value="Genomic_DNA"/>
</dbReference>
<proteinExistence type="predicted"/>
<dbReference type="Pfam" id="PF00376">
    <property type="entry name" value="MerR"/>
    <property type="match status" value="1"/>
</dbReference>
<dbReference type="PROSITE" id="PS00552">
    <property type="entry name" value="HTH_MERR_1"/>
    <property type="match status" value="1"/>
</dbReference>
<dbReference type="PROSITE" id="PS50937">
    <property type="entry name" value="HTH_MERR_2"/>
    <property type="match status" value="1"/>
</dbReference>
<dbReference type="InterPro" id="IPR047057">
    <property type="entry name" value="MerR_fam"/>
</dbReference>
<dbReference type="PANTHER" id="PTHR30204:SF97">
    <property type="entry name" value="MERR FAMILY REGULATORY PROTEIN"/>
    <property type="match status" value="1"/>
</dbReference>
<evidence type="ECO:0000313" key="3">
    <source>
        <dbReference type="EMBL" id="MBS2964650.1"/>
    </source>
</evidence>
<keyword evidence="1 3" id="KW-0238">DNA-binding</keyword>
<dbReference type="SUPFAM" id="SSF46955">
    <property type="entry name" value="Putative DNA-binding domain"/>
    <property type="match status" value="1"/>
</dbReference>
<accession>A0A8J7WS77</accession>
<dbReference type="AlphaFoldDB" id="A0A8J7WS77"/>
<dbReference type="PANTHER" id="PTHR30204">
    <property type="entry name" value="REDOX-CYCLING DRUG-SENSING TRANSCRIPTIONAL ACTIVATOR SOXR"/>
    <property type="match status" value="1"/>
</dbReference>
<evidence type="ECO:0000313" key="4">
    <source>
        <dbReference type="Proteomes" id="UP000677913"/>
    </source>
</evidence>
<dbReference type="GO" id="GO:0003677">
    <property type="term" value="F:DNA binding"/>
    <property type="evidence" value="ECO:0007669"/>
    <property type="project" value="UniProtKB-KW"/>
</dbReference>
<reference evidence="3" key="1">
    <citation type="submission" date="2021-04" db="EMBL/GenBank/DDBJ databases">
        <title>Genome based classification of Actinospica acidithermotolerans sp. nov., an actinobacterium isolated from an Indonesian hot spring.</title>
        <authorList>
            <person name="Kusuma A.B."/>
            <person name="Putra K.E."/>
            <person name="Nafisah S."/>
            <person name="Loh J."/>
            <person name="Nouioui I."/>
            <person name="Goodfellow M."/>
        </authorList>
    </citation>
    <scope>NUCLEOTIDE SEQUENCE</scope>
    <source>
        <strain evidence="3">DSM 45618</strain>
    </source>
</reference>
<organism evidence="3 4">
    <name type="scientific">Actinocrinis puniceicyclus</name>
    <dbReference type="NCBI Taxonomy" id="977794"/>
    <lineage>
        <taxon>Bacteria</taxon>
        <taxon>Bacillati</taxon>
        <taxon>Actinomycetota</taxon>
        <taxon>Actinomycetes</taxon>
        <taxon>Catenulisporales</taxon>
        <taxon>Actinospicaceae</taxon>
        <taxon>Actinocrinis</taxon>
    </lineage>
</organism>
<dbReference type="InterPro" id="IPR011990">
    <property type="entry name" value="TPR-like_helical_dom_sf"/>
</dbReference>
<name>A0A8J7WS77_9ACTN</name>
<protein>
    <submittedName>
        <fullName evidence="3">MerR family DNA-binding transcriptional regulator</fullName>
    </submittedName>
</protein>
<dbReference type="InterPro" id="IPR000551">
    <property type="entry name" value="MerR-type_HTH_dom"/>
</dbReference>
<feature type="domain" description="HTH merR-type" evidence="2">
    <location>
        <begin position="9"/>
        <end position="79"/>
    </location>
</feature>
<comment type="caution">
    <text evidence="3">The sequence shown here is derived from an EMBL/GenBank/DDBJ whole genome shotgun (WGS) entry which is preliminary data.</text>
</comment>
<dbReference type="InterPro" id="IPR009061">
    <property type="entry name" value="DNA-bd_dom_put_sf"/>
</dbReference>
<dbReference type="RefSeq" id="WP_211469012.1">
    <property type="nucleotide sequence ID" value="NZ_JAGSXH010000056.1"/>
</dbReference>